<keyword evidence="4 10" id="KW-0337">GPI-anchor biosynthesis</keyword>
<keyword evidence="5 10" id="KW-0812">Transmembrane</keyword>
<comment type="subcellular location">
    <subcellularLocation>
        <location evidence="1 10">Endoplasmic reticulum membrane</location>
        <topology evidence="1 10">Single-pass membrane protein</topology>
    </subcellularLocation>
</comment>
<evidence type="ECO:0000256" key="5">
    <source>
        <dbReference type="ARBA" id="ARBA00022692"/>
    </source>
</evidence>
<feature type="chain" id="PRO_5025091468" description="Phosphatidylinositol-glycan biosynthesis class X protein" evidence="10">
    <location>
        <begin position="19"/>
        <end position="244"/>
    </location>
</feature>
<dbReference type="AlphaFoldDB" id="A0A336LUD1"/>
<evidence type="ECO:0000256" key="6">
    <source>
        <dbReference type="ARBA" id="ARBA00022824"/>
    </source>
</evidence>
<gene>
    <name evidence="11" type="primary">CSON000983</name>
</gene>
<evidence type="ECO:0000256" key="9">
    <source>
        <dbReference type="ARBA" id="ARBA00023180"/>
    </source>
</evidence>
<accession>A0A336LUD1</accession>
<keyword evidence="8 10" id="KW-0472">Membrane</keyword>
<dbReference type="OMA" id="CNWKQIH"/>
<dbReference type="UniPathway" id="UPA00196"/>
<sequence length="244" mass="28418">MIQITLGLILGLIQFISSEPQYSTSLDFFIKHAGFHRELQYRLGFGGFMRQSCEFILVQNLPAAVFVNTDQLNDLKRLKKIETYVPVYMDVEVPAIKSFHFQMYIFGDIKKAVNISLPIHFRYQQPTDMKFVRVEIHSPTIYFRCESESSPELKPSKGQKEEEFPCRTSSNITDYDRIKEIDVCLWEELEFINDPTTLSVLIPAGNIYSYKFVLPITIVISWLGCFYIVYIVLKKTKNLNKKIL</sequence>
<evidence type="ECO:0000256" key="7">
    <source>
        <dbReference type="ARBA" id="ARBA00022989"/>
    </source>
</evidence>
<keyword evidence="10" id="KW-0732">Signal</keyword>
<evidence type="ECO:0000256" key="8">
    <source>
        <dbReference type="ARBA" id="ARBA00023136"/>
    </source>
</evidence>
<keyword evidence="9" id="KW-0325">Glycoprotein</keyword>
<dbReference type="GO" id="GO:0005789">
    <property type="term" value="C:endoplasmic reticulum membrane"/>
    <property type="evidence" value="ECO:0007669"/>
    <property type="project" value="UniProtKB-SubCell"/>
</dbReference>
<evidence type="ECO:0000256" key="4">
    <source>
        <dbReference type="ARBA" id="ARBA00022502"/>
    </source>
</evidence>
<name>A0A336LUD1_CULSO</name>
<evidence type="ECO:0000313" key="11">
    <source>
        <dbReference type="EMBL" id="SSX20293.1"/>
    </source>
</evidence>
<dbReference type="PANTHER" id="PTHR28650">
    <property type="entry name" value="PHOSPHATIDYLINOSITOL-GLYCAN BIOSYNTHESIS CLASS X PROTEIN"/>
    <property type="match status" value="1"/>
</dbReference>
<evidence type="ECO:0000256" key="10">
    <source>
        <dbReference type="RuleBase" id="RU366056"/>
    </source>
</evidence>
<protein>
    <recommendedName>
        <fullName evidence="10">Phosphatidylinositol-glycan biosynthesis class X protein</fullName>
    </recommendedName>
</protein>
<dbReference type="EMBL" id="UFQT01000115">
    <property type="protein sequence ID" value="SSX20293.1"/>
    <property type="molecule type" value="Genomic_DNA"/>
</dbReference>
<dbReference type="VEuPathDB" id="VectorBase:CSON000983"/>
<keyword evidence="7 10" id="KW-1133">Transmembrane helix</keyword>
<comment type="similarity">
    <text evidence="3 10">Belongs to the PIGX family.</text>
</comment>
<evidence type="ECO:0000256" key="1">
    <source>
        <dbReference type="ARBA" id="ARBA00004389"/>
    </source>
</evidence>
<keyword evidence="6 10" id="KW-0256">Endoplasmic reticulum</keyword>
<feature type="signal peptide" evidence="10">
    <location>
        <begin position="1"/>
        <end position="18"/>
    </location>
</feature>
<evidence type="ECO:0000256" key="2">
    <source>
        <dbReference type="ARBA" id="ARBA00004687"/>
    </source>
</evidence>
<dbReference type="PANTHER" id="PTHR28650:SF1">
    <property type="entry name" value="PHOSPHATIDYLINOSITOL-GLYCAN BIOSYNTHESIS CLASS X PROTEIN"/>
    <property type="match status" value="1"/>
</dbReference>
<dbReference type="InterPro" id="IPR040039">
    <property type="entry name" value="PIGX"/>
</dbReference>
<proteinExistence type="inferred from homology"/>
<feature type="transmembrane region" description="Helical" evidence="10">
    <location>
        <begin position="212"/>
        <end position="233"/>
    </location>
</feature>
<dbReference type="SMART" id="SM00780">
    <property type="entry name" value="PIG-X"/>
    <property type="match status" value="1"/>
</dbReference>
<dbReference type="GO" id="GO:0006506">
    <property type="term" value="P:GPI anchor biosynthetic process"/>
    <property type="evidence" value="ECO:0007669"/>
    <property type="project" value="UniProtKB-UniPathway"/>
</dbReference>
<comment type="function">
    <text evidence="10">Stabilizing subunit of the glycosylphosphatidylinositol-mannosyltransferase I complex which catalyzes the transfer of the first mannose, via an alpha-1,4 bond from a dolichol-phosphate-mannose (Dol-P-Man) to the glucosaminyl acyl phosphatidylinositol (GlcN-(acyl)PI) intermediate to generate alpha-D-Man-(1-&gt;4)-alpha-D-GlcN-(1-&gt;6)-(1-radyl,2-acyl-sn-glycero-3-phospho)-2-acyl-inositol and participates in the sixth step of the glycosylphosphatidylinositol-anchor biosynthesis. Probably acts by stabilizing the mannosyltransferase PIGM.</text>
</comment>
<dbReference type="InterPro" id="IPR013233">
    <property type="entry name" value="PIG-X/PBN1"/>
</dbReference>
<comment type="pathway">
    <text evidence="2 10">Glycolipid biosynthesis; glycosylphosphatidylinositol-anchor biosynthesis.</text>
</comment>
<reference evidence="11" key="1">
    <citation type="submission" date="2018-07" db="EMBL/GenBank/DDBJ databases">
        <authorList>
            <person name="Quirk P.G."/>
            <person name="Krulwich T.A."/>
        </authorList>
    </citation>
    <scope>NUCLEOTIDE SEQUENCE</scope>
</reference>
<organism evidence="11">
    <name type="scientific">Culicoides sonorensis</name>
    <name type="common">Biting midge</name>
    <dbReference type="NCBI Taxonomy" id="179676"/>
    <lineage>
        <taxon>Eukaryota</taxon>
        <taxon>Metazoa</taxon>
        <taxon>Ecdysozoa</taxon>
        <taxon>Arthropoda</taxon>
        <taxon>Hexapoda</taxon>
        <taxon>Insecta</taxon>
        <taxon>Pterygota</taxon>
        <taxon>Neoptera</taxon>
        <taxon>Endopterygota</taxon>
        <taxon>Diptera</taxon>
        <taxon>Nematocera</taxon>
        <taxon>Chironomoidea</taxon>
        <taxon>Ceratopogonidae</taxon>
        <taxon>Ceratopogoninae</taxon>
        <taxon>Culicoides</taxon>
        <taxon>Monoculicoides</taxon>
    </lineage>
</organism>
<dbReference type="Pfam" id="PF08320">
    <property type="entry name" value="PIG-X"/>
    <property type="match status" value="1"/>
</dbReference>
<evidence type="ECO:0000256" key="3">
    <source>
        <dbReference type="ARBA" id="ARBA00010345"/>
    </source>
</evidence>